<dbReference type="EMBL" id="CAJOBB010004209">
    <property type="protein sequence ID" value="CAF4079295.1"/>
    <property type="molecule type" value="Genomic_DNA"/>
</dbReference>
<dbReference type="PANTHER" id="PTHR20933">
    <property type="entry name" value="F-BOX ONLY PROTEIN 33"/>
    <property type="match status" value="1"/>
</dbReference>
<sequence length="119" mass="14048">MYRILVIGTSHSWFKQITRRIHIDQILEACAVHCPQLRRLEIQWDPETLRLNENSSKFIDHLRIRCIYLSSFVLSDGPYYEGVKANFERAERCGVVRTTTMYQTSIVSALSFYNELKFN</sequence>
<evidence type="ECO:0000313" key="1">
    <source>
        <dbReference type="EMBL" id="CAF4079295.1"/>
    </source>
</evidence>
<accession>A0A819THL4</accession>
<proteinExistence type="predicted"/>
<evidence type="ECO:0000313" key="2">
    <source>
        <dbReference type="Proteomes" id="UP000663868"/>
    </source>
</evidence>
<comment type="caution">
    <text evidence="1">The sequence shown here is derived from an EMBL/GenBank/DDBJ whole genome shotgun (WGS) entry which is preliminary data.</text>
</comment>
<reference evidence="1" key="1">
    <citation type="submission" date="2021-02" db="EMBL/GenBank/DDBJ databases">
        <authorList>
            <person name="Nowell W R."/>
        </authorList>
    </citation>
    <scope>NUCLEOTIDE SEQUENCE</scope>
</reference>
<dbReference type="PANTHER" id="PTHR20933:SF4">
    <property type="entry name" value="F-BOX INVOLVED IN POLYQ PATHOGENESIS, ISOFORM A"/>
    <property type="match status" value="1"/>
</dbReference>
<dbReference type="Proteomes" id="UP000663868">
    <property type="component" value="Unassembled WGS sequence"/>
</dbReference>
<dbReference type="GO" id="GO:0031398">
    <property type="term" value="P:positive regulation of protein ubiquitination"/>
    <property type="evidence" value="ECO:0007669"/>
    <property type="project" value="TreeGrafter"/>
</dbReference>
<organism evidence="1 2">
    <name type="scientific">Adineta steineri</name>
    <dbReference type="NCBI Taxonomy" id="433720"/>
    <lineage>
        <taxon>Eukaryota</taxon>
        <taxon>Metazoa</taxon>
        <taxon>Spiralia</taxon>
        <taxon>Gnathifera</taxon>
        <taxon>Rotifera</taxon>
        <taxon>Eurotatoria</taxon>
        <taxon>Bdelloidea</taxon>
        <taxon>Adinetida</taxon>
        <taxon>Adinetidae</taxon>
        <taxon>Adineta</taxon>
    </lineage>
</organism>
<protein>
    <submittedName>
        <fullName evidence="1">Uncharacterized protein</fullName>
    </submittedName>
</protein>
<dbReference type="AlphaFoldDB" id="A0A819THL4"/>
<name>A0A819THL4_9BILA</name>
<gene>
    <name evidence="1" type="ORF">KXQ929_LOCUS33246</name>
</gene>